<reference evidence="2 3" key="1">
    <citation type="journal article" date="2016" name="Genome Announc.">
        <title>Draft Genome Sequence of Planomonospora sphaerica JCM9374, a Rare Actinomycete.</title>
        <authorList>
            <person name="Dohra H."/>
            <person name="Suzuki T."/>
            <person name="Inoue Y."/>
            <person name="Kodani S."/>
        </authorList>
    </citation>
    <scope>NUCLEOTIDE SEQUENCE [LARGE SCALE GENOMIC DNA]</scope>
    <source>
        <strain evidence="2 3">JCM 9374</strain>
    </source>
</reference>
<organism evidence="2 3">
    <name type="scientific">Planomonospora sphaerica</name>
    <dbReference type="NCBI Taxonomy" id="161355"/>
    <lineage>
        <taxon>Bacteria</taxon>
        <taxon>Bacillati</taxon>
        <taxon>Actinomycetota</taxon>
        <taxon>Actinomycetes</taxon>
        <taxon>Streptosporangiales</taxon>
        <taxon>Streptosporangiaceae</taxon>
        <taxon>Planomonospora</taxon>
    </lineage>
</organism>
<dbReference type="RefSeq" id="WP_068900817.1">
    <property type="nucleotide sequence ID" value="NZ_BDCX01000013.1"/>
</dbReference>
<evidence type="ECO:0000256" key="1">
    <source>
        <dbReference type="SAM" id="MobiDB-lite"/>
    </source>
</evidence>
<gene>
    <name evidence="2" type="ORF">PS9374_05090</name>
</gene>
<keyword evidence="3" id="KW-1185">Reference proteome</keyword>
<feature type="region of interest" description="Disordered" evidence="1">
    <location>
        <begin position="50"/>
        <end position="81"/>
    </location>
</feature>
<proteinExistence type="predicted"/>
<protein>
    <submittedName>
        <fullName evidence="2">Uncharacterized protein</fullName>
    </submittedName>
</protein>
<name>A0A161LNR3_9ACTN</name>
<accession>A0A161LNR3</accession>
<evidence type="ECO:0000313" key="3">
    <source>
        <dbReference type="Proteomes" id="UP000077701"/>
    </source>
</evidence>
<sequence>MEIPAQLVCRTCTRVLVAEGGADGGVYTPARGRLIVARGYCLCPAPGEPSVDQPTAAFPAAREDSAGPLVPSPRPADAPAG</sequence>
<dbReference type="Proteomes" id="UP000077701">
    <property type="component" value="Unassembled WGS sequence"/>
</dbReference>
<dbReference type="STRING" id="161355.PS9374_05090"/>
<dbReference type="AlphaFoldDB" id="A0A161LNR3"/>
<reference evidence="3" key="2">
    <citation type="submission" date="2016-04" db="EMBL/GenBank/DDBJ databases">
        <title>Planomonospora sphaerica JCM9374 whole genome shotgun sequence.</title>
        <authorList>
            <person name="Suzuki T."/>
            <person name="Dohra H."/>
            <person name="Kodani S."/>
        </authorList>
    </citation>
    <scope>NUCLEOTIDE SEQUENCE [LARGE SCALE GENOMIC DNA]</scope>
    <source>
        <strain evidence="3">JCM 9374</strain>
    </source>
</reference>
<evidence type="ECO:0000313" key="2">
    <source>
        <dbReference type="EMBL" id="GAT69415.1"/>
    </source>
</evidence>
<dbReference type="OrthoDB" id="3543802at2"/>
<feature type="compositionally biased region" description="Pro residues" evidence="1">
    <location>
        <begin position="70"/>
        <end position="81"/>
    </location>
</feature>
<comment type="caution">
    <text evidence="2">The sequence shown here is derived from an EMBL/GenBank/DDBJ whole genome shotgun (WGS) entry which is preliminary data.</text>
</comment>
<dbReference type="EMBL" id="BDCX01000013">
    <property type="protein sequence ID" value="GAT69415.1"/>
    <property type="molecule type" value="Genomic_DNA"/>
</dbReference>